<evidence type="ECO:0000256" key="14">
    <source>
        <dbReference type="SAM" id="Coils"/>
    </source>
</evidence>
<dbReference type="PANTHER" id="PTHR33445:SF2">
    <property type="entry name" value="ATP SYNTHASE SUBUNIT B', CHLOROPLASTIC"/>
    <property type="match status" value="1"/>
</dbReference>
<dbReference type="InterPro" id="IPR005864">
    <property type="entry name" value="ATP_synth_F0_bsu_bac"/>
</dbReference>
<dbReference type="AlphaFoldDB" id="A0A9D2A7L1"/>
<dbReference type="InterPro" id="IPR050059">
    <property type="entry name" value="ATP_synthase_B_chain"/>
</dbReference>
<evidence type="ECO:0000256" key="11">
    <source>
        <dbReference type="ARBA" id="ARBA00037847"/>
    </source>
</evidence>
<reference evidence="15" key="2">
    <citation type="submission" date="2021-04" db="EMBL/GenBank/DDBJ databases">
        <authorList>
            <person name="Gilroy R."/>
        </authorList>
    </citation>
    <scope>NUCLEOTIDE SEQUENCE</scope>
    <source>
        <strain evidence="15">CHK187-5294</strain>
    </source>
</reference>
<sequence>MFDIISETMILSAFTDMFDRMGISWSSIVLHLIALIILTVGLYFLLFKPVKKMIRERQEKVKKIEKENADLNEEVKELKSSSEKVLSEAKKEAAAIHESVVKVAKQKADDIVGDARAKAKALIDRTETEMDEERKKLQADMEKQVADVSVAVAEKVIGRGITKEDNRRLIEDCLKEWSEKENV</sequence>
<evidence type="ECO:0000256" key="3">
    <source>
        <dbReference type="ARBA" id="ARBA00022547"/>
    </source>
</evidence>
<dbReference type="NCBIfam" id="TIGR01144">
    <property type="entry name" value="ATP_synt_b"/>
    <property type="match status" value="1"/>
</dbReference>
<comment type="similarity">
    <text evidence="1 12 13">Belongs to the ATPase B chain family.</text>
</comment>
<keyword evidence="3 12" id="KW-0138">CF(0)</keyword>
<feature type="transmembrane region" description="Helical" evidence="12">
    <location>
        <begin position="23"/>
        <end position="47"/>
    </location>
</feature>
<keyword evidence="6 12" id="KW-1133">Transmembrane helix</keyword>
<dbReference type="GO" id="GO:0005886">
    <property type="term" value="C:plasma membrane"/>
    <property type="evidence" value="ECO:0007669"/>
    <property type="project" value="UniProtKB-SubCell"/>
</dbReference>
<keyword evidence="9 12" id="KW-0066">ATP synthesis</keyword>
<keyword evidence="5 12" id="KW-0375">Hydrogen ion transport</keyword>
<gene>
    <name evidence="12 15" type="primary">atpF</name>
    <name evidence="15" type="ORF">H9727_00365</name>
</gene>
<dbReference type="GO" id="GO:0046933">
    <property type="term" value="F:proton-transporting ATP synthase activity, rotational mechanism"/>
    <property type="evidence" value="ECO:0007669"/>
    <property type="project" value="UniProtKB-UniRule"/>
</dbReference>
<feature type="coiled-coil region" evidence="14">
    <location>
        <begin position="50"/>
        <end position="92"/>
    </location>
</feature>
<keyword evidence="14" id="KW-0175">Coiled coil</keyword>
<keyword evidence="8 12" id="KW-0472">Membrane</keyword>
<evidence type="ECO:0000256" key="7">
    <source>
        <dbReference type="ARBA" id="ARBA00023065"/>
    </source>
</evidence>
<keyword evidence="2 12" id="KW-0813">Transport</keyword>
<evidence type="ECO:0000313" key="16">
    <source>
        <dbReference type="Proteomes" id="UP000824132"/>
    </source>
</evidence>
<dbReference type="GO" id="GO:0045259">
    <property type="term" value="C:proton-transporting ATP synthase complex"/>
    <property type="evidence" value="ECO:0007669"/>
    <property type="project" value="UniProtKB-KW"/>
</dbReference>
<comment type="caution">
    <text evidence="15">The sequence shown here is derived from an EMBL/GenBank/DDBJ whole genome shotgun (WGS) entry which is preliminary data.</text>
</comment>
<evidence type="ECO:0000256" key="2">
    <source>
        <dbReference type="ARBA" id="ARBA00022448"/>
    </source>
</evidence>
<dbReference type="Proteomes" id="UP000824132">
    <property type="component" value="Unassembled WGS sequence"/>
</dbReference>
<feature type="coiled-coil region" evidence="14">
    <location>
        <begin position="116"/>
        <end position="143"/>
    </location>
</feature>
<keyword evidence="12" id="KW-1003">Cell membrane</keyword>
<evidence type="ECO:0000256" key="1">
    <source>
        <dbReference type="ARBA" id="ARBA00005513"/>
    </source>
</evidence>
<dbReference type="EMBL" id="DXCL01000002">
    <property type="protein sequence ID" value="HIZ02719.1"/>
    <property type="molecule type" value="Genomic_DNA"/>
</dbReference>
<comment type="function">
    <text evidence="10 12">F(1)F(0) ATP synthase produces ATP from ADP in the presence of a proton or sodium gradient. F-type ATPases consist of two structural domains, F(1) containing the extramembraneous catalytic core and F(0) containing the membrane proton channel, linked together by a central stalk and a peripheral stalk. During catalysis, ATP synthesis in the catalytic domain of F(1) is coupled via a rotary mechanism of the central stalk subunits to proton translocation.</text>
</comment>
<evidence type="ECO:0000313" key="15">
    <source>
        <dbReference type="EMBL" id="HIZ02719.1"/>
    </source>
</evidence>
<reference evidence="15" key="1">
    <citation type="journal article" date="2021" name="PeerJ">
        <title>Extensive microbial diversity within the chicken gut microbiome revealed by metagenomics and culture.</title>
        <authorList>
            <person name="Gilroy R."/>
            <person name="Ravi A."/>
            <person name="Getino M."/>
            <person name="Pursley I."/>
            <person name="Horton D.L."/>
            <person name="Alikhan N.F."/>
            <person name="Baker D."/>
            <person name="Gharbi K."/>
            <person name="Hall N."/>
            <person name="Watson M."/>
            <person name="Adriaenssens E.M."/>
            <person name="Foster-Nyarko E."/>
            <person name="Jarju S."/>
            <person name="Secka A."/>
            <person name="Antonio M."/>
            <person name="Oren A."/>
            <person name="Chaudhuri R.R."/>
            <person name="La Ragione R."/>
            <person name="Hildebrand F."/>
            <person name="Pallen M.J."/>
        </authorList>
    </citation>
    <scope>NUCLEOTIDE SEQUENCE</scope>
    <source>
        <strain evidence="15">CHK187-5294</strain>
    </source>
</reference>
<comment type="subunit">
    <text evidence="12">F-type ATPases have 2 components, F(1) - the catalytic core - and F(0) - the membrane proton channel. F(1) has five subunits: alpha(3), beta(3), gamma(1), delta(1), epsilon(1). F(0) has three main subunits: a(1), b(2) and c(10-14). The alpha and beta chains form an alternating ring which encloses part of the gamma chain. F(1) is attached to F(0) by a central stalk formed by the gamma and epsilon chains, while a peripheral stalk is formed by the delta and b chains.</text>
</comment>
<dbReference type="InterPro" id="IPR002146">
    <property type="entry name" value="ATP_synth_b/b'su_bac/chlpt"/>
</dbReference>
<name>A0A9D2A7L1_9FIRM</name>
<keyword evidence="7 12" id="KW-0406">Ion transport</keyword>
<organism evidence="15 16">
    <name type="scientific">Candidatus Borkfalkia avistercoris</name>
    <dbReference type="NCBI Taxonomy" id="2838504"/>
    <lineage>
        <taxon>Bacteria</taxon>
        <taxon>Bacillati</taxon>
        <taxon>Bacillota</taxon>
        <taxon>Clostridia</taxon>
        <taxon>Christensenellales</taxon>
        <taxon>Christensenellaceae</taxon>
        <taxon>Candidatus Borkfalkia</taxon>
    </lineage>
</organism>
<evidence type="ECO:0000256" key="10">
    <source>
        <dbReference type="ARBA" id="ARBA00025198"/>
    </source>
</evidence>
<evidence type="ECO:0000256" key="4">
    <source>
        <dbReference type="ARBA" id="ARBA00022692"/>
    </source>
</evidence>
<comment type="subcellular location">
    <subcellularLocation>
        <location evidence="12">Cell membrane</location>
        <topology evidence="12">Single-pass membrane protein</topology>
    </subcellularLocation>
    <subcellularLocation>
        <location evidence="11">Endomembrane system</location>
        <topology evidence="11">Single-pass membrane protein</topology>
    </subcellularLocation>
</comment>
<dbReference type="HAMAP" id="MF_01398">
    <property type="entry name" value="ATP_synth_b_bprime"/>
    <property type="match status" value="1"/>
</dbReference>
<proteinExistence type="inferred from homology"/>
<protein>
    <recommendedName>
        <fullName evidence="12">ATP synthase subunit b</fullName>
    </recommendedName>
    <alternativeName>
        <fullName evidence="12">ATP synthase F(0) sector subunit b</fullName>
    </alternativeName>
    <alternativeName>
        <fullName evidence="12">ATPase subunit I</fullName>
    </alternativeName>
    <alternativeName>
        <fullName evidence="12">F-type ATPase subunit b</fullName>
        <shortName evidence="12">F-ATPase subunit b</shortName>
    </alternativeName>
</protein>
<evidence type="ECO:0000256" key="6">
    <source>
        <dbReference type="ARBA" id="ARBA00022989"/>
    </source>
</evidence>
<comment type="function">
    <text evidence="12">Component of the F(0) channel, it forms part of the peripheral stalk, linking F(1) to F(0).</text>
</comment>
<dbReference type="GO" id="GO:0046961">
    <property type="term" value="F:proton-transporting ATPase activity, rotational mechanism"/>
    <property type="evidence" value="ECO:0007669"/>
    <property type="project" value="TreeGrafter"/>
</dbReference>
<evidence type="ECO:0000256" key="8">
    <source>
        <dbReference type="ARBA" id="ARBA00023136"/>
    </source>
</evidence>
<evidence type="ECO:0000256" key="9">
    <source>
        <dbReference type="ARBA" id="ARBA00023310"/>
    </source>
</evidence>
<dbReference type="GO" id="GO:0012505">
    <property type="term" value="C:endomembrane system"/>
    <property type="evidence" value="ECO:0007669"/>
    <property type="project" value="UniProtKB-SubCell"/>
</dbReference>
<evidence type="ECO:0000256" key="12">
    <source>
        <dbReference type="HAMAP-Rule" id="MF_01398"/>
    </source>
</evidence>
<keyword evidence="4 12" id="KW-0812">Transmembrane</keyword>
<accession>A0A9D2A7L1</accession>
<dbReference type="Pfam" id="PF00430">
    <property type="entry name" value="ATP-synt_B"/>
    <property type="match status" value="1"/>
</dbReference>
<evidence type="ECO:0000256" key="5">
    <source>
        <dbReference type="ARBA" id="ARBA00022781"/>
    </source>
</evidence>
<evidence type="ECO:0000256" key="13">
    <source>
        <dbReference type="RuleBase" id="RU003848"/>
    </source>
</evidence>
<dbReference type="CDD" id="cd06503">
    <property type="entry name" value="ATP-synt_Fo_b"/>
    <property type="match status" value="1"/>
</dbReference>
<dbReference type="PANTHER" id="PTHR33445">
    <property type="entry name" value="ATP SYNTHASE SUBUNIT B', CHLOROPLASTIC"/>
    <property type="match status" value="1"/>
</dbReference>